<accession>A0AAW0X8X9</accession>
<keyword evidence="2" id="KW-1185">Reference proteome</keyword>
<evidence type="ECO:0000313" key="1">
    <source>
        <dbReference type="EMBL" id="KAK8736032.1"/>
    </source>
</evidence>
<reference evidence="1 2" key="1">
    <citation type="journal article" date="2024" name="BMC Genomics">
        <title>Genome assembly of redclaw crayfish (Cherax quadricarinatus) provides insights into its immune adaptation and hypoxia tolerance.</title>
        <authorList>
            <person name="Liu Z."/>
            <person name="Zheng J."/>
            <person name="Li H."/>
            <person name="Fang K."/>
            <person name="Wang S."/>
            <person name="He J."/>
            <person name="Zhou D."/>
            <person name="Weng S."/>
            <person name="Chi M."/>
            <person name="Gu Z."/>
            <person name="He J."/>
            <person name="Li F."/>
            <person name="Wang M."/>
        </authorList>
    </citation>
    <scope>NUCLEOTIDE SEQUENCE [LARGE SCALE GENOMIC DNA]</scope>
    <source>
        <strain evidence="1">ZL_2023a</strain>
    </source>
</reference>
<name>A0AAW0X8X9_CHEQU</name>
<protein>
    <submittedName>
        <fullName evidence="1">Uncharacterized protein</fullName>
    </submittedName>
</protein>
<comment type="caution">
    <text evidence="1">The sequence shown here is derived from an EMBL/GenBank/DDBJ whole genome shotgun (WGS) entry which is preliminary data.</text>
</comment>
<dbReference type="AlphaFoldDB" id="A0AAW0X8X9"/>
<feature type="non-terminal residue" evidence="1">
    <location>
        <position position="148"/>
    </location>
</feature>
<dbReference type="Proteomes" id="UP001445076">
    <property type="component" value="Unassembled WGS sequence"/>
</dbReference>
<feature type="non-terminal residue" evidence="1">
    <location>
        <position position="1"/>
    </location>
</feature>
<evidence type="ECO:0000313" key="2">
    <source>
        <dbReference type="Proteomes" id="UP001445076"/>
    </source>
</evidence>
<dbReference type="EMBL" id="JARKIK010000045">
    <property type="protein sequence ID" value="KAK8736032.1"/>
    <property type="molecule type" value="Genomic_DNA"/>
</dbReference>
<organism evidence="1 2">
    <name type="scientific">Cherax quadricarinatus</name>
    <name type="common">Australian red claw crayfish</name>
    <dbReference type="NCBI Taxonomy" id="27406"/>
    <lineage>
        <taxon>Eukaryota</taxon>
        <taxon>Metazoa</taxon>
        <taxon>Ecdysozoa</taxon>
        <taxon>Arthropoda</taxon>
        <taxon>Crustacea</taxon>
        <taxon>Multicrustacea</taxon>
        <taxon>Malacostraca</taxon>
        <taxon>Eumalacostraca</taxon>
        <taxon>Eucarida</taxon>
        <taxon>Decapoda</taxon>
        <taxon>Pleocyemata</taxon>
        <taxon>Astacidea</taxon>
        <taxon>Parastacoidea</taxon>
        <taxon>Parastacidae</taxon>
        <taxon>Cherax</taxon>
    </lineage>
</organism>
<proteinExistence type="predicted"/>
<sequence length="148" mass="17119">ALLIFVSVKSQTKVREETKRVFSSISAKENIHKAKERVSSTESRYVKVGLIPESRHIKVQGMRDQLLRTLDLRNVQELTVKYIQDYTQISVSVLNHYDLFLKFVDGFHGEKLYMDLESFCQELGIAFSSKQETKASILRGVTTVYQRE</sequence>
<gene>
    <name evidence="1" type="ORF">OTU49_005192</name>
</gene>